<proteinExistence type="predicted"/>
<sequence length="139" mass="15503">MDYSEHDVEELLKENERELSRLADAAAGLRDIIGKGESRSGLATAVVDADGRLQSLTLSPRVLRMDVGALAEEVVQAVRQAQENQDRQARELLAVPGSQQIGLAEIQRQFTEFQEMFGAETAGRNDRLRRLAERDPRDD</sequence>
<keyword evidence="3" id="KW-1185">Reference proteome</keyword>
<accession>A0ABP6V4T7</accession>
<dbReference type="InterPro" id="IPR036894">
    <property type="entry name" value="YbaB-like_sf"/>
</dbReference>
<evidence type="ECO:0000256" key="1">
    <source>
        <dbReference type="SAM" id="Coils"/>
    </source>
</evidence>
<evidence type="ECO:0000313" key="2">
    <source>
        <dbReference type="EMBL" id="GAA3527013.1"/>
    </source>
</evidence>
<evidence type="ECO:0000313" key="3">
    <source>
        <dbReference type="Proteomes" id="UP001500630"/>
    </source>
</evidence>
<dbReference type="EMBL" id="BAABDQ010000001">
    <property type="protein sequence ID" value="GAA3527013.1"/>
    <property type="molecule type" value="Genomic_DNA"/>
</dbReference>
<dbReference type="Pfam" id="PF02575">
    <property type="entry name" value="YbaB_DNA_bd"/>
    <property type="match status" value="1"/>
</dbReference>
<feature type="coiled-coil region" evidence="1">
    <location>
        <begin position="5"/>
        <end position="32"/>
    </location>
</feature>
<gene>
    <name evidence="2" type="ORF">GCM10022419_002220</name>
</gene>
<dbReference type="InterPro" id="IPR004401">
    <property type="entry name" value="YbaB/EbfC"/>
</dbReference>
<name>A0ABP6V4T7_9ACTN</name>
<evidence type="ECO:0008006" key="4">
    <source>
        <dbReference type="Google" id="ProtNLM"/>
    </source>
</evidence>
<organism evidence="2 3">
    <name type="scientific">Nonomuraea rosea</name>
    <dbReference type="NCBI Taxonomy" id="638574"/>
    <lineage>
        <taxon>Bacteria</taxon>
        <taxon>Bacillati</taxon>
        <taxon>Actinomycetota</taxon>
        <taxon>Actinomycetes</taxon>
        <taxon>Streptosporangiales</taxon>
        <taxon>Streptosporangiaceae</taxon>
        <taxon>Nonomuraea</taxon>
    </lineage>
</organism>
<comment type="caution">
    <text evidence="2">The sequence shown here is derived from an EMBL/GenBank/DDBJ whole genome shotgun (WGS) entry which is preliminary data.</text>
</comment>
<protein>
    <recommendedName>
        <fullName evidence="4">YbaB/EbfC family nucleoid-associated protein</fullName>
    </recommendedName>
</protein>
<reference evidence="3" key="1">
    <citation type="journal article" date="2019" name="Int. J. Syst. Evol. Microbiol.">
        <title>The Global Catalogue of Microorganisms (GCM) 10K type strain sequencing project: providing services to taxonomists for standard genome sequencing and annotation.</title>
        <authorList>
            <consortium name="The Broad Institute Genomics Platform"/>
            <consortium name="The Broad Institute Genome Sequencing Center for Infectious Disease"/>
            <person name="Wu L."/>
            <person name="Ma J."/>
        </authorList>
    </citation>
    <scope>NUCLEOTIDE SEQUENCE [LARGE SCALE GENOMIC DNA]</scope>
    <source>
        <strain evidence="3">JCM 17326</strain>
    </source>
</reference>
<keyword evidence="1" id="KW-0175">Coiled coil</keyword>
<dbReference type="SUPFAM" id="SSF82607">
    <property type="entry name" value="YbaB-like"/>
    <property type="match status" value="1"/>
</dbReference>
<dbReference type="Proteomes" id="UP001500630">
    <property type="component" value="Unassembled WGS sequence"/>
</dbReference>
<dbReference type="Gene3D" id="3.30.1310.10">
    <property type="entry name" value="Nucleoid-associated protein YbaB-like domain"/>
    <property type="match status" value="1"/>
</dbReference>